<keyword evidence="5 7" id="KW-0472">Membrane</keyword>
<proteinExistence type="predicted"/>
<keyword evidence="8" id="KW-0732">Signal</keyword>
<dbReference type="PANTHER" id="PTHR32234:SF3">
    <property type="entry name" value="SUPPRESSION OF COPPER SENSITIVITY PROTEIN"/>
    <property type="match status" value="1"/>
</dbReference>
<dbReference type="PANTHER" id="PTHR32234">
    <property type="entry name" value="THIOL:DISULFIDE INTERCHANGE PROTEIN DSBD"/>
    <property type="match status" value="1"/>
</dbReference>
<dbReference type="GO" id="GO:0015035">
    <property type="term" value="F:protein-disulfide reductase activity"/>
    <property type="evidence" value="ECO:0007669"/>
    <property type="project" value="TreeGrafter"/>
</dbReference>
<feature type="chain" id="PRO_5015420146" evidence="8">
    <location>
        <begin position="18"/>
        <end position="653"/>
    </location>
</feature>
<protein>
    <submittedName>
        <fullName evidence="11">Suppressor for copper-sensitivity B</fullName>
    </submittedName>
</protein>
<dbReference type="SUPFAM" id="SSF52833">
    <property type="entry name" value="Thioredoxin-like"/>
    <property type="match status" value="1"/>
</dbReference>
<evidence type="ECO:0000313" key="11">
    <source>
        <dbReference type="EMBL" id="PRY94624.1"/>
    </source>
</evidence>
<sequence length="653" mass="66966">MLRALVLLLLLPWAAFAATGEAHVTPVAETRLISAENAVAPDAGTLSAAVDMNLAGGWKTYWRSPGEVGLPPRLDWSRSENVAGAQILWPAPTRFTAFGIENFGYEGRLVLPVRIALERPGEAARLRLDANFLVCAEICVPEEMTLALDLPAGLASADPASAALIAAAAAAVPEEGGRAQAHMDEDALTVRIEAPRTLAAPDVFPVAGRTAFAAPEIAAEGATVTARFPLTSDPEEGPVEIVVTDGDAGWRMDAAPLAVAPSMPRRAAGLGWVLILAFAGGAVLNLMPCVLPVLGIKLAHAASAAGGSPARVRAGFLASGLGALAFVVVLGGVAWAARAAGLAVGWGMQFQSPVFLAALVAILALFASNLAGLWELRLPPALSTFLSRGHGGLAGDFATGAFAAILATPCSAPFLGTAVAFALASGGPVILAVFGALGVGLALPYLLVAAFPGAVRLLPRPGRWMLALKGVLALLLAGTALWLLWVLSGVAGQTAAALVAFLALAAALAPALRRLAPAALPLALAALLVPLAVDRPAGAAPEADALWVPFDRGDVMARAVRGEVVLVDVTADWCLTCKVNEAAVLDGAAFLDEVTPMRADWTRPDPAILDYLIENGRYGIPFNAVYGPAAPEGIVLPEILTTRAVEDAIEAAR</sequence>
<dbReference type="GO" id="GO:0016020">
    <property type="term" value="C:membrane"/>
    <property type="evidence" value="ECO:0007669"/>
    <property type="project" value="UniProtKB-SubCell"/>
</dbReference>
<feature type="signal peptide" evidence="8">
    <location>
        <begin position="1"/>
        <end position="17"/>
    </location>
</feature>
<evidence type="ECO:0000256" key="4">
    <source>
        <dbReference type="ARBA" id="ARBA00022989"/>
    </source>
</evidence>
<dbReference type="OrthoDB" id="9811036at2"/>
<feature type="transmembrane region" description="Helical" evidence="7">
    <location>
        <begin position="355"/>
        <end position="376"/>
    </location>
</feature>
<dbReference type="InterPro" id="IPR028250">
    <property type="entry name" value="DsbDN"/>
</dbReference>
<dbReference type="Proteomes" id="UP000238801">
    <property type="component" value="Unassembled WGS sequence"/>
</dbReference>
<dbReference type="Pfam" id="PF02683">
    <property type="entry name" value="DsbD_TM"/>
    <property type="match status" value="1"/>
</dbReference>
<evidence type="ECO:0000256" key="3">
    <source>
        <dbReference type="ARBA" id="ARBA00022748"/>
    </source>
</evidence>
<comment type="subcellular location">
    <subcellularLocation>
        <location evidence="1">Membrane</location>
        <topology evidence="1">Multi-pass membrane protein</topology>
    </subcellularLocation>
</comment>
<dbReference type="EMBL" id="PVTT01000001">
    <property type="protein sequence ID" value="PRY94624.1"/>
    <property type="molecule type" value="Genomic_DNA"/>
</dbReference>
<comment type="caution">
    <text evidence="11">The sequence shown here is derived from an EMBL/GenBank/DDBJ whole genome shotgun (WGS) entry which is preliminary data.</text>
</comment>
<feature type="transmembrane region" description="Helical" evidence="7">
    <location>
        <begin position="314"/>
        <end position="335"/>
    </location>
</feature>
<feature type="transmembrane region" description="Helical" evidence="7">
    <location>
        <begin position="491"/>
        <end position="508"/>
    </location>
</feature>
<feature type="domain" description="Thiol:disulfide interchange protein DsbD N-terminal" evidence="10">
    <location>
        <begin position="31"/>
        <end position="147"/>
    </location>
</feature>
<feature type="transmembrane region" description="Helical" evidence="7">
    <location>
        <begin position="270"/>
        <end position="294"/>
    </location>
</feature>
<evidence type="ECO:0000259" key="9">
    <source>
        <dbReference type="Pfam" id="PF02683"/>
    </source>
</evidence>
<dbReference type="InterPro" id="IPR035671">
    <property type="entry name" value="DsbD_gamma"/>
</dbReference>
<evidence type="ECO:0000256" key="5">
    <source>
        <dbReference type="ARBA" id="ARBA00023136"/>
    </source>
</evidence>
<evidence type="ECO:0000313" key="12">
    <source>
        <dbReference type="Proteomes" id="UP000238801"/>
    </source>
</evidence>
<dbReference type="PROSITE" id="PS00194">
    <property type="entry name" value="THIOREDOXIN_1"/>
    <property type="match status" value="1"/>
</dbReference>
<reference evidence="11 12" key="1">
    <citation type="submission" date="2018-03" db="EMBL/GenBank/DDBJ databases">
        <title>Genomic Encyclopedia of Archaeal and Bacterial Type Strains, Phase II (KMG-II): from individual species to whole genera.</title>
        <authorList>
            <person name="Goeker M."/>
        </authorList>
    </citation>
    <scope>NUCLEOTIDE SEQUENCE [LARGE SCALE GENOMIC DNA]</scope>
    <source>
        <strain evidence="11 12">DSM 29318</strain>
    </source>
</reference>
<evidence type="ECO:0000256" key="2">
    <source>
        <dbReference type="ARBA" id="ARBA00022692"/>
    </source>
</evidence>
<name>A0A2T0X6X4_9RHOB</name>
<dbReference type="Gene3D" id="3.40.30.10">
    <property type="entry name" value="Glutaredoxin"/>
    <property type="match status" value="1"/>
</dbReference>
<dbReference type="InterPro" id="IPR036249">
    <property type="entry name" value="Thioredoxin-like_sf"/>
</dbReference>
<accession>A0A2T0X6X4</accession>
<dbReference type="InterPro" id="IPR003834">
    <property type="entry name" value="Cyt_c_assmbl_TM_dom"/>
</dbReference>
<keyword evidence="6" id="KW-0676">Redox-active center</keyword>
<evidence type="ECO:0000256" key="6">
    <source>
        <dbReference type="ARBA" id="ARBA00023284"/>
    </source>
</evidence>
<feature type="transmembrane region" description="Helical" evidence="7">
    <location>
        <begin position="397"/>
        <end position="423"/>
    </location>
</feature>
<dbReference type="InterPro" id="IPR017937">
    <property type="entry name" value="Thioredoxin_CS"/>
</dbReference>
<dbReference type="Pfam" id="PF11412">
    <property type="entry name" value="DsbD_N"/>
    <property type="match status" value="1"/>
</dbReference>
<keyword evidence="3" id="KW-0201">Cytochrome c-type biogenesis</keyword>
<keyword evidence="2 7" id="KW-0812">Transmembrane</keyword>
<organism evidence="11 12">
    <name type="scientific">Hasllibacter halocynthiae</name>
    <dbReference type="NCBI Taxonomy" id="595589"/>
    <lineage>
        <taxon>Bacteria</taxon>
        <taxon>Pseudomonadati</taxon>
        <taxon>Pseudomonadota</taxon>
        <taxon>Alphaproteobacteria</taxon>
        <taxon>Rhodobacterales</taxon>
        <taxon>Roseobacteraceae</taxon>
        <taxon>Hasllibacter</taxon>
    </lineage>
</organism>
<dbReference type="Pfam" id="PF13899">
    <property type="entry name" value="Thioredoxin_7"/>
    <property type="match status" value="1"/>
</dbReference>
<evidence type="ECO:0000256" key="1">
    <source>
        <dbReference type="ARBA" id="ARBA00004141"/>
    </source>
</evidence>
<dbReference type="CDD" id="cd02953">
    <property type="entry name" value="DsbDgamma"/>
    <property type="match status" value="1"/>
</dbReference>
<feature type="domain" description="Cytochrome C biogenesis protein transmembrane" evidence="9">
    <location>
        <begin position="272"/>
        <end position="484"/>
    </location>
</feature>
<evidence type="ECO:0000256" key="8">
    <source>
        <dbReference type="SAM" id="SignalP"/>
    </source>
</evidence>
<evidence type="ECO:0000259" key="10">
    <source>
        <dbReference type="Pfam" id="PF11412"/>
    </source>
</evidence>
<feature type="transmembrane region" description="Helical" evidence="7">
    <location>
        <begin position="466"/>
        <end position="485"/>
    </location>
</feature>
<gene>
    <name evidence="11" type="ORF">BCF33_0216</name>
</gene>
<keyword evidence="4 7" id="KW-1133">Transmembrane helix</keyword>
<evidence type="ECO:0000256" key="7">
    <source>
        <dbReference type="SAM" id="Phobius"/>
    </source>
</evidence>
<dbReference type="GO" id="GO:0045454">
    <property type="term" value="P:cell redox homeostasis"/>
    <property type="evidence" value="ECO:0007669"/>
    <property type="project" value="TreeGrafter"/>
</dbReference>
<dbReference type="AlphaFoldDB" id="A0A2T0X6X4"/>
<feature type="transmembrane region" description="Helical" evidence="7">
    <location>
        <begin position="429"/>
        <end position="454"/>
    </location>
</feature>
<dbReference type="GO" id="GO:0017004">
    <property type="term" value="P:cytochrome complex assembly"/>
    <property type="evidence" value="ECO:0007669"/>
    <property type="project" value="UniProtKB-KW"/>
</dbReference>
<keyword evidence="12" id="KW-1185">Reference proteome</keyword>
<dbReference type="RefSeq" id="WP_106159108.1">
    <property type="nucleotide sequence ID" value="NZ_PVTT01000001.1"/>
</dbReference>